<dbReference type="PANTHER" id="PTHR12069">
    <property type="entry name" value="DNA-DIRECTED RNA POLYMERASES III 80 KDA POLYPEPTIDE RNA POLYMERASE III SUBUNIT 5"/>
    <property type="match status" value="1"/>
</dbReference>
<reference evidence="2" key="1">
    <citation type="submission" date="2023-03" db="EMBL/GenBank/DDBJ databases">
        <authorList>
            <person name="Julca I."/>
        </authorList>
    </citation>
    <scope>NUCLEOTIDE SEQUENCE</scope>
</reference>
<feature type="region of interest" description="Disordered" evidence="1">
    <location>
        <begin position="84"/>
        <end position="118"/>
    </location>
</feature>
<feature type="compositionally biased region" description="Basic and acidic residues" evidence="1">
    <location>
        <begin position="42"/>
        <end position="53"/>
    </location>
</feature>
<proteinExistence type="predicted"/>
<organism evidence="2 3">
    <name type="scientific">Oldenlandia corymbosa var. corymbosa</name>
    <dbReference type="NCBI Taxonomy" id="529605"/>
    <lineage>
        <taxon>Eukaryota</taxon>
        <taxon>Viridiplantae</taxon>
        <taxon>Streptophyta</taxon>
        <taxon>Embryophyta</taxon>
        <taxon>Tracheophyta</taxon>
        <taxon>Spermatophyta</taxon>
        <taxon>Magnoliopsida</taxon>
        <taxon>eudicotyledons</taxon>
        <taxon>Gunneridae</taxon>
        <taxon>Pentapetalae</taxon>
        <taxon>asterids</taxon>
        <taxon>lamiids</taxon>
        <taxon>Gentianales</taxon>
        <taxon>Rubiaceae</taxon>
        <taxon>Rubioideae</taxon>
        <taxon>Spermacoceae</taxon>
        <taxon>Hedyotis-Oldenlandia complex</taxon>
        <taxon>Oldenlandia</taxon>
    </lineage>
</organism>
<evidence type="ECO:0000256" key="1">
    <source>
        <dbReference type="SAM" id="MobiDB-lite"/>
    </source>
</evidence>
<feature type="compositionally biased region" description="Acidic residues" evidence="1">
    <location>
        <begin position="101"/>
        <end position="118"/>
    </location>
</feature>
<evidence type="ECO:0000313" key="2">
    <source>
        <dbReference type="EMBL" id="CAI9110734.1"/>
    </source>
</evidence>
<sequence>MDLDDLESAKVPTRPTRFAPKGSKLKPKTEPVSSSSSSTVDLSKKEDNLDCKPETLTSSSNAFVSKTELKVSDIVEDGVPIDIDAKRDGSELPKDEPMGMEVEEEEEKGEEEEKEGEDEVVREIDVYLNPSIDPNTKLFVLQYPLRPLWRPYELDDRCSEVRVNPKSADIEVDLAVDPSTNYDADTKVEITKQTLASSWKAPIVAGYAVGVLVGDRLHLNPVHAVVQLRPSMKHYEPDSSKRRSSHNEDEAVEEEMKSEKQTGTVKKQGKAPALLNMANEDTEENWIPLTYHGAKSDVSARYMRKMVERNESPLKFLMSRQDYLNTICPGTSNENKRSKSPSRRDLCSLPLEERLKTWLLKEPQIHRFAALKHLASGAPPEDILEVLQEHARLVLGLWVPKSRLVYGEDTGIDVLARDYVLSLFSKTPVVKNSQLPQAPKLNKTMKEVLSVLAIERTSLKDWKFRVSPDMEFVKLYPKIASEQGQRWEHTEKQTAEILFRDKNKSAFKSSSTSIATNNSTTSKNLIKPLSQSSNDQMALRKPMSEETRKALPKALQKLFQAQKVCSLQQIRMGLRQMAVSENSRPKGGSARELKAAAECVDAPIEELESIIKQVAINIHGVYVSKSSSDYPQYDDLRNVVIHLFLADRNAKLKKGVVKEAVKQKLDRDMTDNEFQKVIQELCVSQNSAWVLKSGDGKP</sequence>
<dbReference type="InterPro" id="IPR006886">
    <property type="entry name" value="RNA_pol_III_Rpc5"/>
</dbReference>
<feature type="compositionally biased region" description="Low complexity" evidence="1">
    <location>
        <begin position="509"/>
        <end position="522"/>
    </location>
</feature>
<dbReference type="EMBL" id="OX459123">
    <property type="protein sequence ID" value="CAI9110734.1"/>
    <property type="molecule type" value="Genomic_DNA"/>
</dbReference>
<feature type="region of interest" description="Disordered" evidence="1">
    <location>
        <begin position="230"/>
        <end position="270"/>
    </location>
</feature>
<name>A0AAV1DST5_OLDCO</name>
<dbReference type="GO" id="GO:0042797">
    <property type="term" value="P:tRNA transcription by RNA polymerase III"/>
    <property type="evidence" value="ECO:0007669"/>
    <property type="project" value="TreeGrafter"/>
</dbReference>
<dbReference type="Proteomes" id="UP001161247">
    <property type="component" value="Chromosome 6"/>
</dbReference>
<evidence type="ECO:0000313" key="3">
    <source>
        <dbReference type="Proteomes" id="UP001161247"/>
    </source>
</evidence>
<feature type="region of interest" description="Disordered" evidence="1">
    <location>
        <begin position="509"/>
        <end position="540"/>
    </location>
</feature>
<dbReference type="GO" id="GO:0005666">
    <property type="term" value="C:RNA polymerase III complex"/>
    <property type="evidence" value="ECO:0007669"/>
    <property type="project" value="TreeGrafter"/>
</dbReference>
<protein>
    <submittedName>
        <fullName evidence="2">OLC1v1010808C1</fullName>
    </submittedName>
</protein>
<gene>
    <name evidence="2" type="ORF">OLC1_LOCUS18319</name>
</gene>
<keyword evidence="3" id="KW-1185">Reference proteome</keyword>
<feature type="compositionally biased region" description="Basic and acidic residues" evidence="1">
    <location>
        <begin position="84"/>
        <end position="97"/>
    </location>
</feature>
<dbReference type="Pfam" id="PF04801">
    <property type="entry name" value="RPC5"/>
    <property type="match status" value="1"/>
</dbReference>
<feature type="compositionally biased region" description="Basic and acidic residues" evidence="1">
    <location>
        <begin position="233"/>
        <end position="260"/>
    </location>
</feature>
<dbReference type="AlphaFoldDB" id="A0AAV1DST5"/>
<feature type="region of interest" description="Disordered" evidence="1">
    <location>
        <begin position="1"/>
        <end position="63"/>
    </location>
</feature>
<accession>A0AAV1DST5</accession>
<dbReference type="PANTHER" id="PTHR12069:SF0">
    <property type="entry name" value="DNA-DIRECTED RNA POLYMERASE III SUBUNIT RPC5"/>
    <property type="match status" value="1"/>
</dbReference>